<accession>A0A354YYG2</accession>
<feature type="chain" id="PRO_5016626228" description="Copper amine oxidase-like N-terminal domain-containing protein" evidence="2">
    <location>
        <begin position="26"/>
        <end position="372"/>
    </location>
</feature>
<evidence type="ECO:0000256" key="2">
    <source>
        <dbReference type="SAM" id="SignalP"/>
    </source>
</evidence>
<dbReference type="SUPFAM" id="SSF55383">
    <property type="entry name" value="Copper amine oxidase, domain N"/>
    <property type="match status" value="2"/>
</dbReference>
<dbReference type="Pfam" id="PF07833">
    <property type="entry name" value="Cu_amine_oxidN1"/>
    <property type="match status" value="1"/>
</dbReference>
<evidence type="ECO:0000313" key="5">
    <source>
        <dbReference type="Proteomes" id="UP000263273"/>
    </source>
</evidence>
<evidence type="ECO:0000256" key="1">
    <source>
        <dbReference type="SAM" id="MobiDB-lite"/>
    </source>
</evidence>
<dbReference type="Gene3D" id="3.30.457.10">
    <property type="entry name" value="Copper amine oxidase-like, N-terminal domain"/>
    <property type="match status" value="2"/>
</dbReference>
<keyword evidence="2" id="KW-0732">Signal</keyword>
<proteinExistence type="predicted"/>
<feature type="signal peptide" evidence="2">
    <location>
        <begin position="1"/>
        <end position="25"/>
    </location>
</feature>
<dbReference type="InterPro" id="IPR012854">
    <property type="entry name" value="Cu_amine_oxidase-like_N"/>
</dbReference>
<dbReference type="STRING" id="378794.GCA_001570625_00226"/>
<dbReference type="EMBL" id="DNZF01000229">
    <property type="protein sequence ID" value="HBK54380.1"/>
    <property type="molecule type" value="Genomic_DNA"/>
</dbReference>
<sequence length="372" mass="40597">MKTKKFLSIILFALLFMFSSQPVPAAEYGVMKNTVVLPGTVNELGGIAGHYIAGQLQQGDILTFRLPLNSFWTKAPIDTDESTAMTCLQSSAEWSTTTMLDAANMRYGTDCNYILVPEAHAGNPNGLFNAANPTLAVSSLTKGEVLLEVIALPDNSQDCYLYIYSNRVYIDDSIEGDVCIDIDSPSNQALKAILPGGSIPATLQADKSPGNNQSQKEPVQDNKTLEKDSGGSSDADKEDKAQATVRIELRIGQKKAEVNGEEKEITLAPYIKQDRTYVPIRFIAEALGIDDIRWEAESKMITLKQESKILGIDVRNNTISVNEQLAYVMDTSIETSESGYTMVPIRYIVQALGAIVDWNADNNSIILTLPGV</sequence>
<feature type="compositionally biased region" description="Basic and acidic residues" evidence="1">
    <location>
        <begin position="218"/>
        <end position="241"/>
    </location>
</feature>
<gene>
    <name evidence="4" type="ORF">DDZ44_10625</name>
</gene>
<dbReference type="Proteomes" id="UP000263273">
    <property type="component" value="Unassembled WGS sequence"/>
</dbReference>
<comment type="caution">
    <text evidence="4">The sequence shown here is derived from an EMBL/GenBank/DDBJ whole genome shotgun (WGS) entry which is preliminary data.</text>
</comment>
<dbReference type="AlphaFoldDB" id="A0A354YYG2"/>
<dbReference type="InterPro" id="IPR036582">
    <property type="entry name" value="Mao_N_sf"/>
</dbReference>
<feature type="domain" description="Copper amine oxidase-like N-terminal" evidence="3">
    <location>
        <begin position="258"/>
        <end position="366"/>
    </location>
</feature>
<reference evidence="4 5" key="1">
    <citation type="journal article" date="2018" name="Nat. Biotechnol.">
        <title>A standardized bacterial taxonomy based on genome phylogeny substantially revises the tree of life.</title>
        <authorList>
            <person name="Parks D.H."/>
            <person name="Chuvochina M."/>
            <person name="Waite D.W."/>
            <person name="Rinke C."/>
            <person name="Skarshewski A."/>
            <person name="Chaumeil P.A."/>
            <person name="Hugenholtz P."/>
        </authorList>
    </citation>
    <scope>NUCLEOTIDE SEQUENCE [LARGE SCALE GENOMIC DNA]</scope>
    <source>
        <strain evidence="4">UBA10948</strain>
    </source>
</reference>
<organism evidence="4 5">
    <name type="scientific">Syntrophomonas wolfei</name>
    <dbReference type="NCBI Taxonomy" id="863"/>
    <lineage>
        <taxon>Bacteria</taxon>
        <taxon>Bacillati</taxon>
        <taxon>Bacillota</taxon>
        <taxon>Clostridia</taxon>
        <taxon>Eubacteriales</taxon>
        <taxon>Syntrophomonadaceae</taxon>
        <taxon>Syntrophomonas</taxon>
    </lineage>
</organism>
<name>A0A354YYG2_9FIRM</name>
<protein>
    <recommendedName>
        <fullName evidence="3">Copper amine oxidase-like N-terminal domain-containing protein</fullName>
    </recommendedName>
</protein>
<feature type="region of interest" description="Disordered" evidence="1">
    <location>
        <begin position="201"/>
        <end position="241"/>
    </location>
</feature>
<evidence type="ECO:0000259" key="3">
    <source>
        <dbReference type="Pfam" id="PF07833"/>
    </source>
</evidence>
<evidence type="ECO:0000313" key="4">
    <source>
        <dbReference type="EMBL" id="HBK54380.1"/>
    </source>
</evidence>